<evidence type="ECO:0000256" key="1">
    <source>
        <dbReference type="SAM" id="MobiDB-lite"/>
    </source>
</evidence>
<protein>
    <recommendedName>
        <fullName evidence="4">Hemerythrin-like domain-containing protein</fullName>
    </recommendedName>
</protein>
<dbReference type="Proteomes" id="UP000611554">
    <property type="component" value="Unassembled WGS sequence"/>
</dbReference>
<keyword evidence="3" id="KW-1185">Reference proteome</keyword>
<feature type="region of interest" description="Disordered" evidence="1">
    <location>
        <begin position="1"/>
        <end position="24"/>
    </location>
</feature>
<comment type="caution">
    <text evidence="2">The sequence shown here is derived from an EMBL/GenBank/DDBJ whole genome shotgun (WGS) entry which is preliminary data.</text>
</comment>
<evidence type="ECO:0000313" key="3">
    <source>
        <dbReference type="Proteomes" id="UP000611554"/>
    </source>
</evidence>
<evidence type="ECO:0000313" key="2">
    <source>
        <dbReference type="EMBL" id="GGP92116.1"/>
    </source>
</evidence>
<proteinExistence type="predicted"/>
<evidence type="ECO:0008006" key="4">
    <source>
        <dbReference type="Google" id="ProtNLM"/>
    </source>
</evidence>
<sequence>MESGLRRAEILPRTGRVEGCPPTLEDMGAMREELHHLVDQVPEAELRPALELIRGFLEEHEEESERDLPFFASFEDEPDASEKYREILRSRSGF</sequence>
<name>A0ABQ2QRL7_9ACTN</name>
<dbReference type="EMBL" id="BMQJ01000004">
    <property type="protein sequence ID" value="GGP92116.1"/>
    <property type="molecule type" value="Genomic_DNA"/>
</dbReference>
<accession>A0ABQ2QRL7</accession>
<feature type="compositionally biased region" description="Basic and acidic residues" evidence="1">
    <location>
        <begin position="1"/>
        <end position="10"/>
    </location>
</feature>
<gene>
    <name evidence="2" type="ORF">GCM10010140_22390</name>
</gene>
<organism evidence="2 3">
    <name type="scientific">Streptosporangium pseudovulgare</name>
    <dbReference type="NCBI Taxonomy" id="35765"/>
    <lineage>
        <taxon>Bacteria</taxon>
        <taxon>Bacillati</taxon>
        <taxon>Actinomycetota</taxon>
        <taxon>Actinomycetes</taxon>
        <taxon>Streptosporangiales</taxon>
        <taxon>Streptosporangiaceae</taxon>
        <taxon>Streptosporangium</taxon>
    </lineage>
</organism>
<reference evidence="3" key="1">
    <citation type="journal article" date="2019" name="Int. J. Syst. Evol. Microbiol.">
        <title>The Global Catalogue of Microorganisms (GCM) 10K type strain sequencing project: providing services to taxonomists for standard genome sequencing and annotation.</title>
        <authorList>
            <consortium name="The Broad Institute Genomics Platform"/>
            <consortium name="The Broad Institute Genome Sequencing Center for Infectious Disease"/>
            <person name="Wu L."/>
            <person name="Ma J."/>
        </authorList>
    </citation>
    <scope>NUCLEOTIDE SEQUENCE [LARGE SCALE GENOMIC DNA]</scope>
    <source>
        <strain evidence="3">JCM 3115</strain>
    </source>
</reference>